<protein>
    <recommendedName>
        <fullName evidence="4">Aminoglycoside N(3)-acetyltransferase</fullName>
        <ecNumber evidence="4">2.3.1.-</ecNumber>
    </recommendedName>
</protein>
<proteinExistence type="inferred from homology"/>
<dbReference type="PANTHER" id="PTHR11104">
    <property type="entry name" value="AMINOGLYCOSIDE N3-ACETYLTRANSFERASE"/>
    <property type="match status" value="1"/>
</dbReference>
<dbReference type="InterPro" id="IPR003679">
    <property type="entry name" value="Amioglycoside_AcTrfase"/>
</dbReference>
<dbReference type="AlphaFoldDB" id="A0A2T4ZC83"/>
<comment type="similarity">
    <text evidence="1 4">Belongs to the antibiotic N-acetyltransferase family.</text>
</comment>
<organism evidence="5 6">
    <name type="scientific">Desmospora activa DSM 45169</name>
    <dbReference type="NCBI Taxonomy" id="1121389"/>
    <lineage>
        <taxon>Bacteria</taxon>
        <taxon>Bacillati</taxon>
        <taxon>Bacillota</taxon>
        <taxon>Bacilli</taxon>
        <taxon>Bacillales</taxon>
        <taxon>Thermoactinomycetaceae</taxon>
        <taxon>Desmospora</taxon>
    </lineage>
</organism>
<evidence type="ECO:0000256" key="2">
    <source>
        <dbReference type="ARBA" id="ARBA00022679"/>
    </source>
</evidence>
<comment type="catalytic activity">
    <reaction evidence="4">
        <text>a 2-deoxystreptamine antibiotic + acetyl-CoA = an N(3)-acetyl-2-deoxystreptamine antibiotic + CoA + H(+)</text>
        <dbReference type="Rhea" id="RHEA:12665"/>
        <dbReference type="ChEBI" id="CHEBI:15378"/>
        <dbReference type="ChEBI" id="CHEBI:57287"/>
        <dbReference type="ChEBI" id="CHEBI:57288"/>
        <dbReference type="ChEBI" id="CHEBI:57921"/>
        <dbReference type="ChEBI" id="CHEBI:77452"/>
        <dbReference type="EC" id="2.3.1.81"/>
    </reaction>
</comment>
<dbReference type="GO" id="GO:0046353">
    <property type="term" value="F:aminoglycoside 3-N-acetyltransferase activity"/>
    <property type="evidence" value="ECO:0007669"/>
    <property type="project" value="UniProtKB-EC"/>
</dbReference>
<accession>A0A2T4ZC83</accession>
<dbReference type="PANTHER" id="PTHR11104:SF0">
    <property type="entry name" value="SPBETA PROPHAGE-DERIVED AMINOGLYCOSIDE N(3')-ACETYLTRANSFERASE-LIKE PROTEIN YOKD"/>
    <property type="match status" value="1"/>
</dbReference>
<dbReference type="Pfam" id="PF02522">
    <property type="entry name" value="Antibiotic_NAT"/>
    <property type="match status" value="1"/>
</dbReference>
<comment type="caution">
    <text evidence="5">The sequence shown here is derived from an EMBL/GenBank/DDBJ whole genome shotgun (WGS) entry which is preliminary data.</text>
</comment>
<dbReference type="EC" id="2.3.1.-" evidence="4"/>
<evidence type="ECO:0000256" key="4">
    <source>
        <dbReference type="RuleBase" id="RU365031"/>
    </source>
</evidence>
<keyword evidence="2 4" id="KW-0808">Transferase</keyword>
<dbReference type="GO" id="GO:0046677">
    <property type="term" value="P:response to antibiotic"/>
    <property type="evidence" value="ECO:0007669"/>
    <property type="project" value="UniProtKB-KW"/>
</dbReference>
<dbReference type="RefSeq" id="WP_107726528.1">
    <property type="nucleotide sequence ID" value="NZ_PZZP01000001.1"/>
</dbReference>
<keyword evidence="3 4" id="KW-0012">Acyltransferase</keyword>
<keyword evidence="6" id="KW-1185">Reference proteome</keyword>
<evidence type="ECO:0000313" key="5">
    <source>
        <dbReference type="EMBL" id="PTM59495.1"/>
    </source>
</evidence>
<evidence type="ECO:0000256" key="1">
    <source>
        <dbReference type="ARBA" id="ARBA00006383"/>
    </source>
</evidence>
<dbReference type="OrthoDB" id="7330654at2"/>
<dbReference type="EMBL" id="PZZP01000001">
    <property type="protein sequence ID" value="PTM59495.1"/>
    <property type="molecule type" value="Genomic_DNA"/>
</dbReference>
<gene>
    <name evidence="5" type="ORF">C8J48_2118</name>
</gene>
<reference evidence="5 6" key="1">
    <citation type="submission" date="2018-04" db="EMBL/GenBank/DDBJ databases">
        <title>Genomic Encyclopedia of Archaeal and Bacterial Type Strains, Phase II (KMG-II): from individual species to whole genera.</title>
        <authorList>
            <person name="Goeker M."/>
        </authorList>
    </citation>
    <scope>NUCLEOTIDE SEQUENCE [LARGE SCALE GENOMIC DNA]</scope>
    <source>
        <strain evidence="5 6">DSM 45169</strain>
    </source>
</reference>
<evidence type="ECO:0000256" key="3">
    <source>
        <dbReference type="ARBA" id="ARBA00023315"/>
    </source>
</evidence>
<dbReference type="SUPFAM" id="SSF110710">
    <property type="entry name" value="TTHA0583/YokD-like"/>
    <property type="match status" value="1"/>
</dbReference>
<dbReference type="InterPro" id="IPR028345">
    <property type="entry name" value="Antibiotic_NAT-like"/>
</dbReference>
<sequence length="270" mass="30436">MGQTDVEKRSELPQTRVRVRDDLRKLGVSAGEMLMVHSSLSSLGYVVGGAQTVVEALMEVVTPTGTLVMPSQSGDWSDPARWEAPPVPESWWQTIRAEMPAYNPRLTPVLGMGQVVEQFLKYDAVFRSPHPKLSFAAWGAGAEELVRHHPLDDGLSDHSPLGEMYRKQARVLFLGTDYHSCTAFHLAEHRAGVVDEITDGAPVLENDQRRWKWYRDFDYRTDCFAAIGEAWERRGNVIRGKVGSAEVRLFPLKEAVDFAEEWLRNEGSRK</sequence>
<dbReference type="Proteomes" id="UP000241639">
    <property type="component" value="Unassembled WGS sequence"/>
</dbReference>
<keyword evidence="4" id="KW-0046">Antibiotic resistance</keyword>
<name>A0A2T4ZC83_9BACL</name>
<evidence type="ECO:0000313" key="6">
    <source>
        <dbReference type="Proteomes" id="UP000241639"/>
    </source>
</evidence>